<feature type="compositionally biased region" description="Polar residues" evidence="1">
    <location>
        <begin position="333"/>
        <end position="342"/>
    </location>
</feature>
<feature type="domain" description="Rab-GAP TBC" evidence="2">
    <location>
        <begin position="465"/>
        <end position="685"/>
    </location>
</feature>
<dbReference type="Gene3D" id="1.10.10.750">
    <property type="entry name" value="Ypt/Rab-GAP domain of gyp1p, domain 1"/>
    <property type="match status" value="1"/>
</dbReference>
<dbReference type="InterPro" id="IPR050302">
    <property type="entry name" value="Rab_GAP_TBC_domain"/>
</dbReference>
<dbReference type="SUPFAM" id="SSF47923">
    <property type="entry name" value="Ypt/Rab-GAP domain of gyp1p"/>
    <property type="match status" value="2"/>
</dbReference>
<dbReference type="AlphaFoldDB" id="A0A2C5WWY0"/>
<dbReference type="GO" id="GO:0005096">
    <property type="term" value="F:GTPase activator activity"/>
    <property type="evidence" value="ECO:0007669"/>
    <property type="project" value="TreeGrafter"/>
</dbReference>
<dbReference type="PROSITE" id="PS50086">
    <property type="entry name" value="TBC_RABGAP"/>
    <property type="match status" value="1"/>
</dbReference>
<name>A0A2C5WWY0_9PEZI</name>
<reference evidence="3 4" key="1">
    <citation type="journal article" date="2013" name="Fungal Biol.">
        <title>Analysis of microsatellite markers in the genome of the plant pathogen Ceratocystis fimbriata.</title>
        <authorList>
            <person name="Simpson M.C."/>
            <person name="Wilken P.M."/>
            <person name="Coetzee M.P."/>
            <person name="Wingfield M.J."/>
            <person name="Wingfield B.D."/>
        </authorList>
    </citation>
    <scope>NUCLEOTIDE SEQUENCE [LARGE SCALE GENOMIC DNA]</scope>
    <source>
        <strain evidence="3 4">CBS 114723</strain>
    </source>
</reference>
<dbReference type="Pfam" id="PF00566">
    <property type="entry name" value="RabGAP-TBC"/>
    <property type="match status" value="1"/>
</dbReference>
<accession>A0A2C5WWY0</accession>
<proteinExistence type="predicted"/>
<evidence type="ECO:0000256" key="1">
    <source>
        <dbReference type="SAM" id="MobiDB-lite"/>
    </source>
</evidence>
<dbReference type="Pfam" id="PF22874">
    <property type="entry name" value="SBE2_M"/>
    <property type="match status" value="1"/>
</dbReference>
<feature type="compositionally biased region" description="Polar residues" evidence="1">
    <location>
        <begin position="66"/>
        <end position="92"/>
    </location>
</feature>
<keyword evidence="4" id="KW-1185">Reference proteome</keyword>
<dbReference type="PANTHER" id="PTHR47219">
    <property type="entry name" value="RAB GTPASE-ACTIVATING PROTEIN 1-LIKE"/>
    <property type="match status" value="1"/>
</dbReference>
<feature type="compositionally biased region" description="Polar residues" evidence="1">
    <location>
        <begin position="125"/>
        <end position="148"/>
    </location>
</feature>
<dbReference type="PANTHER" id="PTHR47219:SF15">
    <property type="entry name" value="TBC1 DOMAIN FAMILY MEMBER 12 ISOFORM X1"/>
    <property type="match status" value="1"/>
</dbReference>
<evidence type="ECO:0000313" key="4">
    <source>
        <dbReference type="Proteomes" id="UP000222788"/>
    </source>
</evidence>
<reference evidence="3 4" key="2">
    <citation type="journal article" date="2013" name="IMA Fungus">
        <title>IMA Genome-F 1: Ceratocystis fimbriata: Draft nuclear genome sequence for the plant pathogen, Ceratocystis fimbriata.</title>
        <authorList>
            <person name="Wilken P.M."/>
            <person name="Steenkamp E.T."/>
            <person name="Wingfield M.J."/>
            <person name="de Beer Z.W."/>
            <person name="Wingfield B.D."/>
        </authorList>
    </citation>
    <scope>NUCLEOTIDE SEQUENCE [LARGE SCALE GENOMIC DNA]</scope>
    <source>
        <strain evidence="3 4">CBS 114723</strain>
    </source>
</reference>
<sequence length="746" mass="82139">MTTSKSSSRASAPFDDGTLSDVSNFEDIGLDDVSLTPKIPYHSMYDASLSTRSLASIHDPVPLASVPTTLSSSAPGPTPKSSTPSRQLTASAPNKARMPLASPVPNGRPRPELLSLRSHIRQANLNTNFRNTNTGSLTGLTSPNSLNRPHNGVGGMPLPMRTQSQSRSRSPIMRDDPKLVLKPRRMSWQANHSRKSSLELERECDEDDDNDIPDGMILDNVPISPRPVNERVSSRRSSRGPPSPSPSRSKTRPAGNGTPAVATAQGSLKYPSWKSDSGLGEDSSNGGVPASPLKMRARSWNLAMAELSPEARMLTEKLEEHQSTSRAERPATWGSSRQSLDTMVQERNRQRSRSPLPELPPLRKSDGMVDPLPVSKEKEAVLSRTRPSWLPPKDPNEEKRHLKEYQKMMAKSLEAERKREAAKAASKASRDSNAETMIRVWEDDIIPRWPDAIRERKTRELWWQGVAPRSRGIVWARAIGNELGLTSGSFEAALKRVHEVEIRVADGKGDPEDARKVEWFSAARRDVEQNTWMELKIFQAGGPLHEGLINVLCAYSMYRGDIGYISGCNTIAALLLLNLPNITDAFIALANVLNRPLPLSFFTHDEGAKSSAYNLVLKTLKDRSRPLYDHINALSSAASTSQTPDGTTLPSGPDSFLNYIFTALFTSCLAIDEAARLWDIYVFEGDAVIVRAAVALMIRNEGDLFACKTLENVTEVLEGLKKPRKAVAEIGAEDTWIKLVREAGKI</sequence>
<dbReference type="GO" id="GO:0031267">
    <property type="term" value="F:small GTPase binding"/>
    <property type="evidence" value="ECO:0007669"/>
    <property type="project" value="TreeGrafter"/>
</dbReference>
<dbReference type="Gene3D" id="1.10.472.80">
    <property type="entry name" value="Ypt/Rab-GAP domain of gyp1p, domain 3"/>
    <property type="match status" value="1"/>
</dbReference>
<feature type="region of interest" description="Disordered" evidence="1">
    <location>
        <begin position="125"/>
        <end position="292"/>
    </location>
</feature>
<dbReference type="SMART" id="SM00164">
    <property type="entry name" value="TBC"/>
    <property type="match status" value="1"/>
</dbReference>
<evidence type="ECO:0000259" key="2">
    <source>
        <dbReference type="PROSITE" id="PS50086"/>
    </source>
</evidence>
<dbReference type="Gene3D" id="1.10.8.270">
    <property type="entry name" value="putative rabgap domain of human tbc1 domain family member 14 like domains"/>
    <property type="match status" value="1"/>
</dbReference>
<dbReference type="OrthoDB" id="289721at2759"/>
<evidence type="ECO:0000313" key="3">
    <source>
        <dbReference type="EMBL" id="PHH50705.1"/>
    </source>
</evidence>
<dbReference type="EMBL" id="APWK03000117">
    <property type="protein sequence ID" value="PHH50705.1"/>
    <property type="molecule type" value="Genomic_DNA"/>
</dbReference>
<feature type="region of interest" description="Disordered" evidence="1">
    <location>
        <begin position="311"/>
        <end position="398"/>
    </location>
</feature>
<dbReference type="FunFam" id="1.10.8.270:FF:000034">
    <property type="entry name" value="TBC (Tre-2/Bub2/Cdc16) domain family"/>
    <property type="match status" value="1"/>
</dbReference>
<dbReference type="InterPro" id="IPR035969">
    <property type="entry name" value="Rab-GAP_TBC_sf"/>
</dbReference>
<feature type="compositionally biased region" description="Basic and acidic residues" evidence="1">
    <location>
        <begin position="313"/>
        <end position="329"/>
    </location>
</feature>
<feature type="region of interest" description="Disordered" evidence="1">
    <location>
        <begin position="66"/>
        <end position="111"/>
    </location>
</feature>
<organism evidence="3 4">
    <name type="scientific">Ceratocystis fimbriata CBS 114723</name>
    <dbReference type="NCBI Taxonomy" id="1035309"/>
    <lineage>
        <taxon>Eukaryota</taxon>
        <taxon>Fungi</taxon>
        <taxon>Dikarya</taxon>
        <taxon>Ascomycota</taxon>
        <taxon>Pezizomycotina</taxon>
        <taxon>Sordariomycetes</taxon>
        <taxon>Hypocreomycetidae</taxon>
        <taxon>Microascales</taxon>
        <taxon>Ceratocystidaceae</taxon>
        <taxon>Ceratocystis</taxon>
    </lineage>
</organism>
<dbReference type="FunFam" id="1.10.10.750:FF:000013">
    <property type="entry name" value="Similar to TBC domain protein"/>
    <property type="match status" value="1"/>
</dbReference>
<comment type="caution">
    <text evidence="3">The sequence shown here is derived from an EMBL/GenBank/DDBJ whole genome shotgun (WGS) entry which is preliminary data.</text>
</comment>
<dbReference type="STRING" id="1035309.A0A2C5WWY0"/>
<dbReference type="InterPro" id="IPR053949">
    <property type="entry name" value="SBE2/SBE22_M"/>
</dbReference>
<protein>
    <submittedName>
        <fullName evidence="3">TBC domain-containing protein C23D3.03c</fullName>
    </submittedName>
</protein>
<gene>
    <name evidence="3" type="ORF">CFIMG_006419RA</name>
</gene>
<feature type="region of interest" description="Disordered" evidence="1">
    <location>
        <begin position="1"/>
        <end position="25"/>
    </location>
</feature>
<feature type="compositionally biased region" description="Polar residues" evidence="1">
    <location>
        <begin position="1"/>
        <end position="10"/>
    </location>
</feature>
<feature type="compositionally biased region" description="Acidic residues" evidence="1">
    <location>
        <begin position="202"/>
        <end position="212"/>
    </location>
</feature>
<dbReference type="InterPro" id="IPR000195">
    <property type="entry name" value="Rab-GAP-TBC_dom"/>
</dbReference>
<dbReference type="Proteomes" id="UP000222788">
    <property type="component" value="Unassembled WGS sequence"/>
</dbReference>